<protein>
    <submittedName>
        <fullName evidence="1">Uncharacterized protein</fullName>
    </submittedName>
</protein>
<gene>
    <name evidence="1" type="ORF">PAGA_a0692</name>
</gene>
<name>A0ACA8DSV9_9GAMM</name>
<organism evidence="1 2">
    <name type="scientific">Pseudoalteromonas agarivorans DSM 14585</name>
    <dbReference type="NCBI Taxonomy" id="1312369"/>
    <lineage>
        <taxon>Bacteria</taxon>
        <taxon>Pseudomonadati</taxon>
        <taxon>Pseudomonadota</taxon>
        <taxon>Gammaproteobacteria</taxon>
        <taxon>Alteromonadales</taxon>
        <taxon>Pseudoalteromonadaceae</taxon>
        <taxon>Pseudoalteromonas</taxon>
    </lineage>
</organism>
<reference evidence="1" key="1">
    <citation type="submission" date="2015-03" db="EMBL/GenBank/DDBJ databases">
        <authorList>
            <person name="Xie B.-B."/>
            <person name="Rong J.-C."/>
            <person name="Qin Q.-L."/>
            <person name="Zhang Y.-Z."/>
        </authorList>
    </citation>
    <scope>NUCLEOTIDE SEQUENCE</scope>
    <source>
        <strain evidence="1">DSM 14585</strain>
    </source>
</reference>
<dbReference type="EMBL" id="CP011011">
    <property type="protein sequence ID" value="ATC81222.1"/>
    <property type="molecule type" value="Genomic_DNA"/>
</dbReference>
<evidence type="ECO:0000313" key="2">
    <source>
        <dbReference type="Proteomes" id="UP000217277"/>
    </source>
</evidence>
<keyword evidence="2" id="KW-1185">Reference proteome</keyword>
<sequence length="42" mass="4839">MSQYLCATSKTKRLYSANNELKSHALHGFFYVGAKLANFTYY</sequence>
<dbReference type="Proteomes" id="UP000217277">
    <property type="component" value="Chromosome I"/>
</dbReference>
<proteinExistence type="predicted"/>
<accession>A0ACA8DSV9</accession>
<evidence type="ECO:0000313" key="1">
    <source>
        <dbReference type="EMBL" id="ATC81222.1"/>
    </source>
</evidence>